<protein>
    <recommendedName>
        <fullName evidence="2">DUF2231 domain-containing protein</fullName>
    </recommendedName>
</protein>
<feature type="transmembrane region" description="Helical" evidence="1">
    <location>
        <begin position="120"/>
        <end position="143"/>
    </location>
</feature>
<feature type="domain" description="DUF2231" evidence="2">
    <location>
        <begin position="5"/>
        <end position="154"/>
    </location>
</feature>
<accession>A0A4P6MY64</accession>
<sequence length="156" mass="16820">MNFNGLPLHPLVVHLVVVLAPAAALLAITYGLAPRWRWWSRLPLLVASVVGALATYVAAASGDSLKEALGERSQLIEVHEMWAGRLQASMWVLALLSLVAWWVLPVITPLEGRSDRAARYGALVTPLRVVLPIVGLIVIFLVFKTGDAGARAVWAG</sequence>
<dbReference type="Pfam" id="PF09990">
    <property type="entry name" value="DUF2231"/>
    <property type="match status" value="1"/>
</dbReference>
<dbReference type="EMBL" id="CP036164">
    <property type="protein sequence ID" value="QBF46670.1"/>
    <property type="molecule type" value="Genomic_DNA"/>
</dbReference>
<keyword evidence="1" id="KW-1133">Transmembrane helix</keyword>
<dbReference type="Proteomes" id="UP000290408">
    <property type="component" value="Chromosome"/>
</dbReference>
<keyword evidence="1" id="KW-0472">Membrane</keyword>
<organism evidence="3 4">
    <name type="scientific">Janibacter limosus</name>
    <dbReference type="NCBI Taxonomy" id="53458"/>
    <lineage>
        <taxon>Bacteria</taxon>
        <taxon>Bacillati</taxon>
        <taxon>Actinomycetota</taxon>
        <taxon>Actinomycetes</taxon>
        <taxon>Micrococcales</taxon>
        <taxon>Intrasporangiaceae</taxon>
        <taxon>Janibacter</taxon>
    </lineage>
</organism>
<gene>
    <name evidence="3" type="ORF">EXU32_10665</name>
</gene>
<dbReference type="KEGG" id="jli:EXU32_10665"/>
<dbReference type="InterPro" id="IPR019251">
    <property type="entry name" value="DUF2231_TM"/>
</dbReference>
<evidence type="ECO:0000313" key="3">
    <source>
        <dbReference type="EMBL" id="QBF46670.1"/>
    </source>
</evidence>
<dbReference type="AlphaFoldDB" id="A0A4P6MY64"/>
<evidence type="ECO:0000313" key="4">
    <source>
        <dbReference type="Proteomes" id="UP000290408"/>
    </source>
</evidence>
<feature type="transmembrane region" description="Helical" evidence="1">
    <location>
        <begin position="12"/>
        <end position="32"/>
    </location>
</feature>
<keyword evidence="4" id="KW-1185">Reference proteome</keyword>
<reference evidence="3 4" key="1">
    <citation type="submission" date="2019-02" db="EMBL/GenBank/DDBJ databases">
        <title>Genomic data mining of an Antarctic deep-sea actinobacterium, Janibacterlimosus P3-3-X1.</title>
        <authorList>
            <person name="Liao L."/>
            <person name="Chen B."/>
        </authorList>
    </citation>
    <scope>NUCLEOTIDE SEQUENCE [LARGE SCALE GENOMIC DNA]</scope>
    <source>
        <strain evidence="3 4">P3-3-X1</strain>
    </source>
</reference>
<feature type="transmembrane region" description="Helical" evidence="1">
    <location>
        <begin position="44"/>
        <end position="62"/>
    </location>
</feature>
<evidence type="ECO:0000259" key="2">
    <source>
        <dbReference type="Pfam" id="PF09990"/>
    </source>
</evidence>
<feature type="transmembrane region" description="Helical" evidence="1">
    <location>
        <begin position="88"/>
        <end position="108"/>
    </location>
</feature>
<dbReference type="RefSeq" id="WP_130629888.1">
    <property type="nucleotide sequence ID" value="NZ_CP036164.1"/>
</dbReference>
<evidence type="ECO:0000256" key="1">
    <source>
        <dbReference type="SAM" id="Phobius"/>
    </source>
</evidence>
<dbReference type="OrthoDB" id="3830771at2"/>
<keyword evidence="1" id="KW-0812">Transmembrane</keyword>
<name>A0A4P6MY64_9MICO</name>
<proteinExistence type="predicted"/>